<accession>A0A6J0UUV7</accession>
<dbReference type="GeneID" id="110086460"/>
<dbReference type="InterPro" id="IPR044822">
    <property type="entry name" value="Myb_DNA-bind_4"/>
</dbReference>
<dbReference type="Gene3D" id="1.10.4020.10">
    <property type="entry name" value="DNA breaking-rejoining enzymes"/>
    <property type="match status" value="1"/>
</dbReference>
<evidence type="ECO:0000256" key="2">
    <source>
        <dbReference type="ARBA" id="ARBA00006991"/>
    </source>
</evidence>
<feature type="region of interest" description="Disordered" evidence="3">
    <location>
        <begin position="605"/>
        <end position="636"/>
    </location>
</feature>
<keyword evidence="5" id="KW-1185">Reference proteome</keyword>
<dbReference type="KEGG" id="pvt:110086460"/>
<dbReference type="SMART" id="SM00431">
    <property type="entry name" value="SCAN"/>
    <property type="match status" value="1"/>
</dbReference>
<evidence type="ECO:0000259" key="4">
    <source>
        <dbReference type="PROSITE" id="PS50804"/>
    </source>
</evidence>
<proteinExistence type="inferred from homology"/>
<feature type="region of interest" description="Disordered" evidence="3">
    <location>
        <begin position="770"/>
        <end position="818"/>
    </location>
</feature>
<reference evidence="6" key="1">
    <citation type="submission" date="2025-08" db="UniProtKB">
        <authorList>
            <consortium name="RefSeq"/>
        </authorList>
    </citation>
    <scope>IDENTIFICATION</scope>
</reference>
<gene>
    <name evidence="6" type="primary">LOC110086460</name>
</gene>
<feature type="compositionally biased region" description="Polar residues" evidence="3">
    <location>
        <begin position="770"/>
        <end position="791"/>
    </location>
</feature>
<feature type="domain" description="SCAN box" evidence="4">
    <location>
        <begin position="172"/>
        <end position="253"/>
    </location>
</feature>
<dbReference type="InParanoid" id="A0A6J0UUV7"/>
<evidence type="ECO:0000313" key="6">
    <source>
        <dbReference type="RefSeq" id="XP_020663050.2"/>
    </source>
</evidence>
<dbReference type="OrthoDB" id="691673at2759"/>
<protein>
    <submittedName>
        <fullName evidence="6">Zinc finger and SCAN domain-containing protein 20-like</fullName>
    </submittedName>
</protein>
<dbReference type="Gene3D" id="1.10.10.60">
    <property type="entry name" value="Homeodomain-like"/>
    <property type="match status" value="4"/>
</dbReference>
<dbReference type="PANTHER" id="PTHR47595">
    <property type="entry name" value="HEAT SHOCK 70 KDA PROTEIN 14"/>
    <property type="match status" value="1"/>
</dbReference>
<dbReference type="Pfam" id="PF13837">
    <property type="entry name" value="Myb_DNA-bind_4"/>
    <property type="match status" value="4"/>
</dbReference>
<dbReference type="AlphaFoldDB" id="A0A6J0UUV7"/>
<dbReference type="PROSITE" id="PS50804">
    <property type="entry name" value="SCAN_BOX"/>
    <property type="match status" value="1"/>
</dbReference>
<organism evidence="5 6">
    <name type="scientific">Pogona vitticeps</name>
    <name type="common">central bearded dragon</name>
    <dbReference type="NCBI Taxonomy" id="103695"/>
    <lineage>
        <taxon>Eukaryota</taxon>
        <taxon>Metazoa</taxon>
        <taxon>Chordata</taxon>
        <taxon>Craniata</taxon>
        <taxon>Vertebrata</taxon>
        <taxon>Euteleostomi</taxon>
        <taxon>Lepidosauria</taxon>
        <taxon>Squamata</taxon>
        <taxon>Bifurcata</taxon>
        <taxon>Unidentata</taxon>
        <taxon>Episquamata</taxon>
        <taxon>Toxicofera</taxon>
        <taxon>Iguania</taxon>
        <taxon>Acrodonta</taxon>
        <taxon>Agamidae</taxon>
        <taxon>Amphibolurinae</taxon>
        <taxon>Pogona</taxon>
    </lineage>
</organism>
<dbReference type="RefSeq" id="XP_020663050.2">
    <property type="nucleotide sequence ID" value="XM_020807391.2"/>
</dbReference>
<evidence type="ECO:0000313" key="5">
    <source>
        <dbReference type="Proteomes" id="UP001652642"/>
    </source>
</evidence>
<dbReference type="SUPFAM" id="SSF47353">
    <property type="entry name" value="Retrovirus capsid dimerization domain-like"/>
    <property type="match status" value="1"/>
</dbReference>
<evidence type="ECO:0000256" key="1">
    <source>
        <dbReference type="ARBA" id="ARBA00003767"/>
    </source>
</evidence>
<dbReference type="Proteomes" id="UP001652642">
    <property type="component" value="Chromosome 6"/>
</dbReference>
<comment type="similarity">
    <text evidence="2">Belongs to the krueppel C2H2-type zinc-finger protein family.</text>
</comment>
<feature type="compositionally biased region" description="Low complexity" evidence="3">
    <location>
        <begin position="619"/>
        <end position="631"/>
    </location>
</feature>
<dbReference type="CDD" id="cd07936">
    <property type="entry name" value="SCAN"/>
    <property type="match status" value="1"/>
</dbReference>
<feature type="compositionally biased region" description="Polar residues" evidence="3">
    <location>
        <begin position="798"/>
        <end position="812"/>
    </location>
</feature>
<dbReference type="PANTHER" id="PTHR47595:SF1">
    <property type="entry name" value="MYB_SANT-LIKE DNA-BINDING DOMAIN-CONTAINING PROTEIN"/>
    <property type="match status" value="1"/>
</dbReference>
<name>A0A6J0UUV7_9SAUR</name>
<dbReference type="Pfam" id="PF02023">
    <property type="entry name" value="SCAN"/>
    <property type="match status" value="1"/>
</dbReference>
<sequence length="978" mass="111804">MATKLENHCHLGFHAATLFHQASLPQVKVEAEEIPVSDFRKGHSGDKQIEALWMSPPRASPEGLSPHGAVQWLEEIKNSAAFVEDGQECILKSAQLPQLSPGTDAEIYLATFEQVASICGWPKSEWVMRLVPLLTGDAQQAYNSLEPIDAEDYAKVKTAILREDMVSTETWRQRFRQFGCHEASGPREACSLLWELGRCWLKPESHTKEQILELLVLEQFLMVLPEEMQRWVLEHQPKTCAQAVDLAEEFQEDTRLKAKASEDQAAVCVKIEEVTSETMDADPVRESLPSQFCPDRGAQQEEGQIEYKLSLVSGKEPQEMGVKTRRTTSCEKQRAVNWGEKETRAFLSIWGHEHIQKILQHQSQDEEVYKKIALQMIALGYDRDWEQCRQRAKELCRGYKDVRDQNWHTGRGRQMWQYFEDLDAILGPLLELGHRYERNDGAGDLGGDICLGGSTEADSQSSAELADMEQNGIWATELKERKDNSQALFQRAANWGEKETRDFLRIWGQKRVQRLLHQQHWNEGIYKEVSVEMAALGYSRDWEQCRQRAKDLRRGYKDIKDRKRRSARGRKVWQYFEELDVILGQGADPVEGADSLQNWKDDFMDEGLSTQNASPVGAQDSDQMDGMSGSSEEAEDLPAPCQRAEKWGEKETLDFLGIWGQDHIQSLLHHHHRNEEVYKKIAADMATLGYERDWEQCRQRAKDLRRGYREVKDQNLCSRRGRQMWQYFEELDGILRRWYEVGSEHVEEQVGLDGASGGTCTQKHHLGHHISSQTCHTHPAERSNSPDTSALQVKETTDSNGHAEQVGGQTPAQRAAKWGERETRDFLSIWGHDSVQGQLHQQYRNEEVYKQIATQMAALGYDRDWEQCRQRAKDLRRSYRDAKDQNRRYGRGRQVWQYFEELDAILGRWSDKGSGSSERDKGEDGPALELHTGASVSLCVSTSNIAGPVLLETQLQGPAKRGRVQVAEETAMLDSCSC</sequence>
<dbReference type="InterPro" id="IPR038269">
    <property type="entry name" value="SCAN_sf"/>
</dbReference>
<dbReference type="InterPro" id="IPR003309">
    <property type="entry name" value="SCAN_dom"/>
</dbReference>
<evidence type="ECO:0000256" key="3">
    <source>
        <dbReference type="SAM" id="MobiDB-lite"/>
    </source>
</evidence>
<comment type="function">
    <text evidence="1">May be involved in transcriptional regulation.</text>
</comment>